<evidence type="ECO:0000313" key="1">
    <source>
        <dbReference type="EMBL" id="KAH7913659.1"/>
    </source>
</evidence>
<protein>
    <submittedName>
        <fullName evidence="1">Uncharacterized protein</fullName>
    </submittedName>
</protein>
<evidence type="ECO:0000313" key="2">
    <source>
        <dbReference type="Proteomes" id="UP000790377"/>
    </source>
</evidence>
<proteinExistence type="predicted"/>
<sequence length="77" mass="8270">SARKDAVLPFSNPITGVNGKELHDVVVPKGTTVVTSILNANREIRGVDGLEWKPERWLSPLPKTVTEAGIPGVCSHL</sequence>
<gene>
    <name evidence="1" type="ORF">BJ138DRAFT_1001915</name>
</gene>
<name>A0ACB8AJU3_9AGAM</name>
<dbReference type="Proteomes" id="UP000790377">
    <property type="component" value="Unassembled WGS sequence"/>
</dbReference>
<reference evidence="1" key="1">
    <citation type="journal article" date="2021" name="New Phytol.">
        <title>Evolutionary innovations through gain and loss of genes in the ectomycorrhizal Boletales.</title>
        <authorList>
            <person name="Wu G."/>
            <person name="Miyauchi S."/>
            <person name="Morin E."/>
            <person name="Kuo A."/>
            <person name="Drula E."/>
            <person name="Varga T."/>
            <person name="Kohler A."/>
            <person name="Feng B."/>
            <person name="Cao Y."/>
            <person name="Lipzen A."/>
            <person name="Daum C."/>
            <person name="Hundley H."/>
            <person name="Pangilinan J."/>
            <person name="Johnson J."/>
            <person name="Barry K."/>
            <person name="LaButti K."/>
            <person name="Ng V."/>
            <person name="Ahrendt S."/>
            <person name="Min B."/>
            <person name="Choi I.G."/>
            <person name="Park H."/>
            <person name="Plett J.M."/>
            <person name="Magnuson J."/>
            <person name="Spatafora J.W."/>
            <person name="Nagy L.G."/>
            <person name="Henrissat B."/>
            <person name="Grigoriev I.V."/>
            <person name="Yang Z.L."/>
            <person name="Xu J."/>
            <person name="Martin F.M."/>
        </authorList>
    </citation>
    <scope>NUCLEOTIDE SEQUENCE</scope>
    <source>
        <strain evidence="1">ATCC 28755</strain>
    </source>
</reference>
<feature type="non-terminal residue" evidence="1">
    <location>
        <position position="1"/>
    </location>
</feature>
<comment type="caution">
    <text evidence="1">The sequence shown here is derived from an EMBL/GenBank/DDBJ whole genome shotgun (WGS) entry which is preliminary data.</text>
</comment>
<keyword evidence="2" id="KW-1185">Reference proteome</keyword>
<dbReference type="EMBL" id="MU267627">
    <property type="protein sequence ID" value="KAH7913659.1"/>
    <property type="molecule type" value="Genomic_DNA"/>
</dbReference>
<organism evidence="1 2">
    <name type="scientific">Hygrophoropsis aurantiaca</name>
    <dbReference type="NCBI Taxonomy" id="72124"/>
    <lineage>
        <taxon>Eukaryota</taxon>
        <taxon>Fungi</taxon>
        <taxon>Dikarya</taxon>
        <taxon>Basidiomycota</taxon>
        <taxon>Agaricomycotina</taxon>
        <taxon>Agaricomycetes</taxon>
        <taxon>Agaricomycetidae</taxon>
        <taxon>Boletales</taxon>
        <taxon>Coniophorineae</taxon>
        <taxon>Hygrophoropsidaceae</taxon>
        <taxon>Hygrophoropsis</taxon>
    </lineage>
</organism>
<accession>A0ACB8AJU3</accession>